<feature type="binding site" evidence="8">
    <location>
        <position position="432"/>
    </location>
    <ligand>
        <name>[4Fe-4S] cluster</name>
        <dbReference type="ChEBI" id="CHEBI:49883"/>
        <label>1</label>
    </ligand>
</feature>
<dbReference type="Gene3D" id="3.40.50.11540">
    <property type="entry name" value="NADH-ubiquinone oxidoreductase 51kDa subunit"/>
    <property type="match status" value="1"/>
</dbReference>
<feature type="binding site" evidence="8">
    <location>
        <position position="386"/>
    </location>
    <ligand>
        <name>[4Fe-4S] cluster</name>
        <dbReference type="ChEBI" id="CHEBI:49883"/>
        <label>1</label>
    </ligand>
</feature>
<feature type="binding site" evidence="8">
    <location>
        <position position="383"/>
    </location>
    <ligand>
        <name>[4Fe-4S] cluster</name>
        <dbReference type="ChEBI" id="CHEBI:49883"/>
        <label>1</label>
    </ligand>
</feature>
<keyword evidence="6 8" id="KW-0408">Iron</keyword>
<dbReference type="Proteomes" id="UP001248581">
    <property type="component" value="Chromosome"/>
</dbReference>
<evidence type="ECO:0000256" key="9">
    <source>
        <dbReference type="SAM" id="MobiDB-lite"/>
    </source>
</evidence>
<dbReference type="InterPro" id="IPR011538">
    <property type="entry name" value="Nuo51_FMN-bd"/>
</dbReference>
<keyword evidence="7 8" id="KW-0411">Iron-sulfur</keyword>
<keyword evidence="8" id="KW-1278">Translocase</keyword>
<dbReference type="RefSeq" id="WP_348389275.1">
    <property type="nucleotide sequence ID" value="NZ_CP134146.1"/>
</dbReference>
<dbReference type="InterPro" id="IPR019554">
    <property type="entry name" value="Soluble_ligand-bd"/>
</dbReference>
<feature type="compositionally biased region" description="Polar residues" evidence="9">
    <location>
        <begin position="749"/>
        <end position="762"/>
    </location>
</feature>
<dbReference type="PROSITE" id="PS00198">
    <property type="entry name" value="4FE4S_FER_1"/>
    <property type="match status" value="1"/>
</dbReference>
<dbReference type="PROSITE" id="PS51379">
    <property type="entry name" value="4FE4S_FER_2"/>
    <property type="match status" value="2"/>
</dbReference>
<keyword evidence="8" id="KW-0997">Cell inner membrane</keyword>
<evidence type="ECO:0000256" key="5">
    <source>
        <dbReference type="ARBA" id="ARBA00022982"/>
    </source>
</evidence>
<dbReference type="PANTHER" id="PTHR43034">
    <property type="entry name" value="ION-TRANSLOCATING OXIDOREDUCTASE COMPLEX SUBUNIT C"/>
    <property type="match status" value="1"/>
</dbReference>
<dbReference type="InterPro" id="IPR037225">
    <property type="entry name" value="Nuo51_FMN-bd_sf"/>
</dbReference>
<dbReference type="InterPro" id="IPR017900">
    <property type="entry name" value="4Fe4S_Fe_S_CS"/>
</dbReference>
<feature type="compositionally biased region" description="Low complexity" evidence="9">
    <location>
        <begin position="691"/>
        <end position="704"/>
    </location>
</feature>
<evidence type="ECO:0000256" key="4">
    <source>
        <dbReference type="ARBA" id="ARBA00022737"/>
    </source>
</evidence>
<keyword evidence="5 8" id="KW-0249">Electron transport</keyword>
<comment type="subunit">
    <text evidence="8">The complex is composed of six subunits: RnfA, RnfB, RnfC, RnfD, RnfE and RnfG.</text>
</comment>
<reference evidence="12" key="1">
    <citation type="submission" date="2023-09" db="EMBL/GenBank/DDBJ databases">
        <authorList>
            <person name="Li S."/>
            <person name="Li X."/>
            <person name="Zhang C."/>
            <person name="Zhao Z."/>
        </authorList>
    </citation>
    <scope>NUCLEOTIDE SEQUENCE [LARGE SCALE GENOMIC DNA]</scope>
    <source>
        <strain evidence="12">SQ345</strain>
    </source>
</reference>
<dbReference type="PANTHER" id="PTHR43034:SF2">
    <property type="entry name" value="ION-TRANSLOCATING OXIDOREDUCTASE COMPLEX SUBUNIT C"/>
    <property type="match status" value="1"/>
</dbReference>
<evidence type="ECO:0000313" key="11">
    <source>
        <dbReference type="EMBL" id="WNC70134.1"/>
    </source>
</evidence>
<sequence length="916" mass="96892">MESVIERIKKQKFFNFAGGIHPPEQKFLTTDKPIKTIALAKELILPIKQHIGKTGEMLVQVGQHVLKGQALTSSDNPMCVPVHAPTSGTITAIKPSIMAHPSGMSDLCIFIEPDGLDKWIKRHIVEDFKSLSKSDIVEKIAAAGISGMGGAGFPTNIKVNAQPGIKFLVINAAECEPYITSDDLLMRERSAAIIKGLEILNYLLEPEHILIGIEDNKPQAIKALKAATIDIENIHVCVLPTKYPTGGEKQLIQALTGQEVPSGVLPLSLGVIVQNVATVFAIAEAIIDDKPLLRRVVTVTGQALKKPQNLWVPLGTPIAHLLEQCGFSPLEPKNNKAQQRIIMGGPLMGFTLPSLNVPVVKTTNCILAPTVEEISPATKELECIRCGQCAEVCPSSLLPQELQWHAKAKEYEQLEKLNLFDCIDCGACAYVCPSQIPLVQYYRVAKAEIRQNKVQEAQAEKAKIRFEARNVRLEKEKIAREVKHKKAMAARKAATSPEQAKSNNSAVAAALARVKAKKAAQATQTDVPEVEVADVKTRAAQAIARAKAKKAAATTVTSSDQTTEDTKPAEQASNSADEKKARTAAAVAKAKAKKAAAAKATATEQSDAKTAESKPSEQASNSADEKKARTAAAVAKAKAKKAAAAKATATEQSGAKAAESKPSEQASNSADEKKARTAAAVAKAKAKKAAAAKATATEKSGAKAAESKPSEQASNSADEKKARTAAAVAKAKEKKAAATKVTATEQSDAKTATSKPTESVPSSADEKKARTAAAVAKAKAKKAAATKVTKAKKSTPKTKESTPLKQGSNSAEEKQAHTDAAVKALKSSVQEELDFTIDNQSDANIEQQTTVSAAELKKQKVAAAVAKAKAKKAAASEKSDTQAKKESVSDTDKKAKIASAIAKAKSARAEKNKESE</sequence>
<feature type="compositionally biased region" description="Basic and acidic residues" evidence="9">
    <location>
        <begin position="874"/>
        <end position="895"/>
    </location>
</feature>
<feature type="region of interest" description="Disordered" evidence="9">
    <location>
        <begin position="871"/>
        <end position="895"/>
    </location>
</feature>
<keyword evidence="2 8" id="KW-0004">4Fe-4S</keyword>
<feature type="binding site" evidence="8">
    <location>
        <position position="393"/>
    </location>
    <ligand>
        <name>[4Fe-4S] cluster</name>
        <dbReference type="ChEBI" id="CHEBI:49883"/>
        <label>2</label>
    </ligand>
</feature>
<feature type="domain" description="4Fe-4S ferredoxin-type" evidence="10">
    <location>
        <begin position="374"/>
        <end position="403"/>
    </location>
</feature>
<evidence type="ECO:0000259" key="10">
    <source>
        <dbReference type="PROSITE" id="PS51379"/>
    </source>
</evidence>
<dbReference type="SUPFAM" id="SSF46548">
    <property type="entry name" value="alpha-helical ferredoxin"/>
    <property type="match status" value="1"/>
</dbReference>
<dbReference type="Pfam" id="PF01512">
    <property type="entry name" value="Complex1_51K"/>
    <property type="match status" value="1"/>
</dbReference>
<dbReference type="InterPro" id="IPR026902">
    <property type="entry name" value="RnfC_N"/>
</dbReference>
<feature type="binding site" evidence="8">
    <location>
        <position position="428"/>
    </location>
    <ligand>
        <name>[4Fe-4S] cluster</name>
        <dbReference type="ChEBI" id="CHEBI:49883"/>
        <label>2</label>
    </ligand>
</feature>
<gene>
    <name evidence="11" type="primary">rsxC</name>
    <name evidence="8" type="synonym">rnfC</name>
    <name evidence="11" type="ORF">RI845_08330</name>
</gene>
<evidence type="ECO:0000256" key="7">
    <source>
        <dbReference type="ARBA" id="ARBA00023014"/>
    </source>
</evidence>
<evidence type="ECO:0000256" key="3">
    <source>
        <dbReference type="ARBA" id="ARBA00022723"/>
    </source>
</evidence>
<dbReference type="Pfam" id="PF13375">
    <property type="entry name" value="RnfC_N"/>
    <property type="match status" value="1"/>
</dbReference>
<name>A0ABY9TNL0_9GAMM</name>
<dbReference type="Pfam" id="PF12838">
    <property type="entry name" value="Fer4_7"/>
    <property type="match status" value="1"/>
</dbReference>
<keyword evidence="12" id="KW-1185">Reference proteome</keyword>
<organism evidence="11 12">
    <name type="scientific">Thalassotalea nanhaiensis</name>
    <dbReference type="NCBI Taxonomy" id="3065648"/>
    <lineage>
        <taxon>Bacteria</taxon>
        <taxon>Pseudomonadati</taxon>
        <taxon>Pseudomonadota</taxon>
        <taxon>Gammaproteobacteria</taxon>
        <taxon>Alteromonadales</taxon>
        <taxon>Colwelliaceae</taxon>
        <taxon>Thalassotalea</taxon>
    </lineage>
</organism>
<dbReference type="Pfam" id="PF10531">
    <property type="entry name" value="SLBB"/>
    <property type="match status" value="1"/>
</dbReference>
<evidence type="ECO:0000256" key="6">
    <source>
        <dbReference type="ARBA" id="ARBA00023004"/>
    </source>
</evidence>
<dbReference type="InterPro" id="IPR010208">
    <property type="entry name" value="Ion_transpt_RnfC/RsxC"/>
</dbReference>
<dbReference type="NCBIfam" id="NF003454">
    <property type="entry name" value="PRK05035.1"/>
    <property type="match status" value="1"/>
</dbReference>
<dbReference type="InterPro" id="IPR017896">
    <property type="entry name" value="4Fe4S_Fe-S-bd"/>
</dbReference>
<feature type="compositionally biased region" description="Basic residues" evidence="9">
    <location>
        <begin position="778"/>
        <end position="796"/>
    </location>
</feature>
<feature type="binding site" evidence="8">
    <location>
        <position position="425"/>
    </location>
    <ligand>
        <name>[4Fe-4S] cluster</name>
        <dbReference type="ChEBI" id="CHEBI:49883"/>
        <label>2</label>
    </ligand>
</feature>
<dbReference type="NCBIfam" id="TIGR01945">
    <property type="entry name" value="rnfC"/>
    <property type="match status" value="1"/>
</dbReference>
<keyword evidence="8" id="KW-0472">Membrane</keyword>
<keyword evidence="3 8" id="KW-0479">Metal-binding</keyword>
<comment type="similarity">
    <text evidence="8">Belongs to the 4Fe4S bacterial-type ferredoxin family. RnfC subfamily.</text>
</comment>
<accession>A0ABY9TNL0</accession>
<comment type="subcellular location">
    <subcellularLocation>
        <location evidence="8">Cell inner membrane</location>
        <topology evidence="8">Peripheral membrane protein</topology>
    </subcellularLocation>
</comment>
<feature type="binding site" evidence="8">
    <location>
        <position position="422"/>
    </location>
    <ligand>
        <name>[4Fe-4S] cluster</name>
        <dbReference type="ChEBI" id="CHEBI:49883"/>
        <label>2</label>
    </ligand>
</feature>
<protein>
    <recommendedName>
        <fullName evidence="8">Ion-translocating oxidoreductase complex subunit C</fullName>
        <ecNumber evidence="8">7.-.-.-</ecNumber>
    </recommendedName>
    <alternativeName>
        <fullName evidence="8">Rnf electron transport complex subunit C</fullName>
    </alternativeName>
</protein>
<feature type="region of interest" description="Disordered" evidence="9">
    <location>
        <begin position="548"/>
        <end position="825"/>
    </location>
</feature>
<dbReference type="EC" id="7.-.-.-" evidence="8"/>
<evidence type="ECO:0000313" key="12">
    <source>
        <dbReference type="Proteomes" id="UP001248581"/>
    </source>
</evidence>
<feature type="compositionally biased region" description="Basic and acidic residues" evidence="9">
    <location>
        <begin position="606"/>
        <end position="615"/>
    </location>
</feature>
<comment type="function">
    <text evidence="8">Part of a membrane-bound complex that couples electron transfer with translocation of ions across the membrane.</text>
</comment>
<evidence type="ECO:0000256" key="8">
    <source>
        <dbReference type="HAMAP-Rule" id="MF_00461"/>
    </source>
</evidence>
<feature type="binding site" evidence="8">
    <location>
        <position position="389"/>
    </location>
    <ligand>
        <name>[4Fe-4S] cluster</name>
        <dbReference type="ChEBI" id="CHEBI:49883"/>
        <label>1</label>
    </ligand>
</feature>
<dbReference type="EMBL" id="CP134146">
    <property type="protein sequence ID" value="WNC70134.1"/>
    <property type="molecule type" value="Genomic_DNA"/>
</dbReference>
<keyword evidence="4 8" id="KW-0677">Repeat</keyword>
<dbReference type="HAMAP" id="MF_00461">
    <property type="entry name" value="RsxC_RnfC"/>
    <property type="match status" value="1"/>
</dbReference>
<evidence type="ECO:0000256" key="2">
    <source>
        <dbReference type="ARBA" id="ARBA00022485"/>
    </source>
</evidence>
<dbReference type="SUPFAM" id="SSF142019">
    <property type="entry name" value="Nqo1 FMN-binding domain-like"/>
    <property type="match status" value="1"/>
</dbReference>
<proteinExistence type="inferred from homology"/>
<keyword evidence="1 8" id="KW-0813">Transport</keyword>
<keyword evidence="8" id="KW-1003">Cell membrane</keyword>
<evidence type="ECO:0000256" key="1">
    <source>
        <dbReference type="ARBA" id="ARBA00022448"/>
    </source>
</evidence>
<dbReference type="Gene3D" id="3.30.70.20">
    <property type="match status" value="1"/>
</dbReference>
<feature type="domain" description="4Fe-4S ferredoxin-type" evidence="10">
    <location>
        <begin position="413"/>
        <end position="442"/>
    </location>
</feature>
<feature type="compositionally biased region" description="Low complexity" evidence="9">
    <location>
        <begin position="548"/>
        <end position="557"/>
    </location>
</feature>
<comment type="cofactor">
    <cofactor evidence="8">
        <name>[4Fe-4S] cluster</name>
        <dbReference type="ChEBI" id="CHEBI:49883"/>
    </cofactor>
    <text evidence="8">Binds 2 [4Fe-4S] clusters per subunit.</text>
</comment>